<dbReference type="RefSeq" id="XP_015403869.1">
    <property type="nucleotide sequence ID" value="XM_015554709.1"/>
</dbReference>
<sequence>MLFPGFALESTVGVPVDAFTIDEDVILRTVVEAASDYDGWARISTIGRLLTKSCPDFGSRTYGYQKLSDLIAASPLFETTRRSLPNDFTEIFVRDKRREPEE</sequence>
<evidence type="ECO:0000259" key="1">
    <source>
        <dbReference type="PROSITE" id="PS51644"/>
    </source>
</evidence>
<gene>
    <name evidence="2" type="ORF">ANOM_009453</name>
</gene>
<dbReference type="Proteomes" id="UP000037505">
    <property type="component" value="Unassembled WGS sequence"/>
</dbReference>
<dbReference type="AlphaFoldDB" id="A0A0L1ITR9"/>
<dbReference type="InterPro" id="IPR041966">
    <property type="entry name" value="LOTUS-like"/>
</dbReference>
<dbReference type="InterPro" id="IPR025605">
    <property type="entry name" value="OST-HTH/LOTUS_dom"/>
</dbReference>
<dbReference type="Gene3D" id="3.30.420.610">
    <property type="entry name" value="LOTUS domain-like"/>
    <property type="match status" value="1"/>
</dbReference>
<dbReference type="Pfam" id="PF12872">
    <property type="entry name" value="OST-HTH"/>
    <property type="match status" value="1"/>
</dbReference>
<keyword evidence="3" id="KW-1185">Reference proteome</keyword>
<dbReference type="PROSITE" id="PS51644">
    <property type="entry name" value="HTH_OST"/>
    <property type="match status" value="1"/>
</dbReference>
<protein>
    <recommendedName>
        <fullName evidence="1">HTH OST-type domain-containing protein</fullName>
    </recommendedName>
</protein>
<dbReference type="GeneID" id="26811257"/>
<evidence type="ECO:0000313" key="2">
    <source>
        <dbReference type="EMBL" id="KNG82946.1"/>
    </source>
</evidence>
<comment type="caution">
    <text evidence="2">The sequence shown here is derived from an EMBL/GenBank/DDBJ whole genome shotgun (WGS) entry which is preliminary data.</text>
</comment>
<proteinExistence type="predicted"/>
<evidence type="ECO:0000313" key="3">
    <source>
        <dbReference type="Proteomes" id="UP000037505"/>
    </source>
</evidence>
<feature type="domain" description="HTH OST-type" evidence="1">
    <location>
        <begin position="22"/>
        <end position="97"/>
    </location>
</feature>
<dbReference type="EMBL" id="JNOM01000303">
    <property type="protein sequence ID" value="KNG82946.1"/>
    <property type="molecule type" value="Genomic_DNA"/>
</dbReference>
<reference evidence="2 3" key="1">
    <citation type="submission" date="2014-06" db="EMBL/GenBank/DDBJ databases">
        <title>The Genome of the Aflatoxigenic Filamentous Fungus Aspergillus nomius.</title>
        <authorList>
            <person name="Moore M.G."/>
            <person name="Shannon B.M."/>
            <person name="Brian M.M."/>
        </authorList>
    </citation>
    <scope>NUCLEOTIDE SEQUENCE [LARGE SCALE GENOMIC DNA]</scope>
    <source>
        <strain evidence="2 3">NRRL 13137</strain>
    </source>
</reference>
<name>A0A0L1ITR9_ASPN3</name>
<accession>A0A0L1ITR9</accession>
<organism evidence="2 3">
    <name type="scientific">Aspergillus nomiae NRRL (strain ATCC 15546 / NRRL 13137 / CBS 260.88 / M93)</name>
    <dbReference type="NCBI Taxonomy" id="1509407"/>
    <lineage>
        <taxon>Eukaryota</taxon>
        <taxon>Fungi</taxon>
        <taxon>Dikarya</taxon>
        <taxon>Ascomycota</taxon>
        <taxon>Pezizomycotina</taxon>
        <taxon>Eurotiomycetes</taxon>
        <taxon>Eurotiomycetidae</taxon>
        <taxon>Eurotiales</taxon>
        <taxon>Aspergillaceae</taxon>
        <taxon>Aspergillus</taxon>
        <taxon>Aspergillus subgen. Circumdati</taxon>
    </lineage>
</organism>
<dbReference type="CDD" id="cd10146">
    <property type="entry name" value="LabA_like_C"/>
    <property type="match status" value="1"/>
</dbReference>